<reference evidence="1" key="1">
    <citation type="submission" date="2018-02" db="EMBL/GenBank/DDBJ databases">
        <title>Rhizophora mucronata_Transcriptome.</title>
        <authorList>
            <person name="Meera S.P."/>
            <person name="Sreeshan A."/>
            <person name="Augustine A."/>
        </authorList>
    </citation>
    <scope>NUCLEOTIDE SEQUENCE</scope>
    <source>
        <tissue evidence="1">Leaf</tissue>
    </source>
</reference>
<protein>
    <submittedName>
        <fullName evidence="1">Uncharacterized protein</fullName>
    </submittedName>
</protein>
<accession>A0A2P2Q7K6</accession>
<sequence>MVVYGKRKLAPSLRRNCACKRPTLYYKQHSPVPVFYQTMPKFPSLPRIYQHNQSRLNSLRL</sequence>
<dbReference type="AlphaFoldDB" id="A0A2P2Q7K6"/>
<name>A0A2P2Q7K6_RHIMU</name>
<evidence type="ECO:0000313" key="1">
    <source>
        <dbReference type="EMBL" id="MBX62952.1"/>
    </source>
</evidence>
<dbReference type="EMBL" id="GGEC01082468">
    <property type="protein sequence ID" value="MBX62952.1"/>
    <property type="molecule type" value="Transcribed_RNA"/>
</dbReference>
<proteinExistence type="predicted"/>
<organism evidence="1">
    <name type="scientific">Rhizophora mucronata</name>
    <name type="common">Asiatic mangrove</name>
    <dbReference type="NCBI Taxonomy" id="61149"/>
    <lineage>
        <taxon>Eukaryota</taxon>
        <taxon>Viridiplantae</taxon>
        <taxon>Streptophyta</taxon>
        <taxon>Embryophyta</taxon>
        <taxon>Tracheophyta</taxon>
        <taxon>Spermatophyta</taxon>
        <taxon>Magnoliopsida</taxon>
        <taxon>eudicotyledons</taxon>
        <taxon>Gunneridae</taxon>
        <taxon>Pentapetalae</taxon>
        <taxon>rosids</taxon>
        <taxon>fabids</taxon>
        <taxon>Malpighiales</taxon>
        <taxon>Rhizophoraceae</taxon>
        <taxon>Rhizophora</taxon>
    </lineage>
</organism>